<dbReference type="EMBL" id="QGDH01000052">
    <property type="protein sequence ID" value="RAR12143.1"/>
    <property type="molecule type" value="Genomic_DNA"/>
</dbReference>
<dbReference type="Pfam" id="PF08240">
    <property type="entry name" value="ADH_N"/>
    <property type="match status" value="1"/>
</dbReference>
<dbReference type="SUPFAM" id="SSF50129">
    <property type="entry name" value="GroES-like"/>
    <property type="match status" value="1"/>
</dbReference>
<gene>
    <name evidence="3" type="ORF">DDE83_004271</name>
</gene>
<dbReference type="Gene3D" id="3.40.50.720">
    <property type="entry name" value="NAD(P)-binding Rossmann-like Domain"/>
    <property type="match status" value="1"/>
</dbReference>
<accession>A0A364N561</accession>
<dbReference type="GO" id="GO:0005739">
    <property type="term" value="C:mitochondrion"/>
    <property type="evidence" value="ECO:0007669"/>
    <property type="project" value="TreeGrafter"/>
</dbReference>
<feature type="region of interest" description="Disordered" evidence="1">
    <location>
        <begin position="1"/>
        <end position="25"/>
    </location>
</feature>
<feature type="domain" description="Enoyl reductase (ER)" evidence="2">
    <location>
        <begin position="19"/>
        <end position="373"/>
    </location>
</feature>
<dbReference type="PANTHER" id="PTHR11695:SF647">
    <property type="entry name" value="ENOYL REDUCTASE (ER) DOMAIN-CONTAINING PROTEIN"/>
    <property type="match status" value="1"/>
</dbReference>
<dbReference type="Proteomes" id="UP000249619">
    <property type="component" value="Unassembled WGS sequence"/>
</dbReference>
<dbReference type="PANTHER" id="PTHR11695">
    <property type="entry name" value="ALCOHOL DEHYDROGENASE RELATED"/>
    <property type="match status" value="1"/>
</dbReference>
<dbReference type="InterPro" id="IPR020843">
    <property type="entry name" value="ER"/>
</dbReference>
<dbReference type="InterPro" id="IPR050700">
    <property type="entry name" value="YIM1/Zinc_Alcohol_DH_Fams"/>
</dbReference>
<evidence type="ECO:0000313" key="4">
    <source>
        <dbReference type="Proteomes" id="UP000249619"/>
    </source>
</evidence>
<dbReference type="InterPro" id="IPR036291">
    <property type="entry name" value="NAD(P)-bd_dom_sf"/>
</dbReference>
<reference evidence="4" key="1">
    <citation type="submission" date="2018-05" db="EMBL/GenBank/DDBJ databases">
        <title>Draft genome sequence of Stemphylium lycopersici strain CIDEFI 213.</title>
        <authorList>
            <person name="Medina R."/>
            <person name="Franco M.E.E."/>
            <person name="Lucentini C.G."/>
            <person name="Saparrat M.C.N."/>
            <person name="Balatti P.A."/>
        </authorList>
    </citation>
    <scope>NUCLEOTIDE SEQUENCE [LARGE SCALE GENOMIC DNA]</scope>
    <source>
        <strain evidence="4">CIDEFI 213</strain>
    </source>
</reference>
<proteinExistence type="predicted"/>
<dbReference type="Pfam" id="PF13602">
    <property type="entry name" value="ADH_zinc_N_2"/>
    <property type="match status" value="1"/>
</dbReference>
<protein>
    <submittedName>
        <fullName evidence="3">GroES-like protein</fullName>
    </submittedName>
</protein>
<dbReference type="InterPro" id="IPR011032">
    <property type="entry name" value="GroES-like_sf"/>
</dbReference>
<sequence>MPRPTLPESNTSLTYTTPSSPPHLTHTPLPIPAPNQVLVKIHAAAINPVDIQLWGNPVIGWLAGSKEKGIGRDYSGEIVAVGEELRGKGRWEVGDEVFGLCNRPMAEGTFTHFLAITPSTDPVAKKPSSLPHTTAAAIPLVALTAYACLDWLPPAHLSPNCNSDTATDNRRHIIIAGASGGVGTYCLQLARRLHNCHITAICSSANASFVRSLGADTVIDYTTHDVPATLLSQRPGRGDNDSGKYDLYIDCVGGTHMFDYWTQLLHPQAAYVTIVGDKTARTSMGGPLTYFTYPRQVARYVWGWLRGPRYANVLLFQKSELLDQVAGLVDMGEVKVEVQDVVKGILDEGGCEEAWDKVLAYMVGGRVRGKIVVDLEG</sequence>
<dbReference type="SUPFAM" id="SSF51735">
    <property type="entry name" value="NAD(P)-binding Rossmann-fold domains"/>
    <property type="match status" value="1"/>
</dbReference>
<comment type="caution">
    <text evidence="3">The sequence shown here is derived from an EMBL/GenBank/DDBJ whole genome shotgun (WGS) entry which is preliminary data.</text>
</comment>
<dbReference type="CDD" id="cd08267">
    <property type="entry name" value="MDR1"/>
    <property type="match status" value="1"/>
</dbReference>
<dbReference type="AlphaFoldDB" id="A0A364N561"/>
<feature type="compositionally biased region" description="Low complexity" evidence="1">
    <location>
        <begin position="11"/>
        <end position="25"/>
    </location>
</feature>
<name>A0A364N561_STELY</name>
<keyword evidence="4" id="KW-1185">Reference proteome</keyword>
<evidence type="ECO:0000313" key="3">
    <source>
        <dbReference type="EMBL" id="RAR12143.1"/>
    </source>
</evidence>
<evidence type="ECO:0000259" key="2">
    <source>
        <dbReference type="SMART" id="SM00829"/>
    </source>
</evidence>
<dbReference type="SMART" id="SM00829">
    <property type="entry name" value="PKS_ER"/>
    <property type="match status" value="1"/>
</dbReference>
<dbReference type="GO" id="GO:0016491">
    <property type="term" value="F:oxidoreductase activity"/>
    <property type="evidence" value="ECO:0007669"/>
    <property type="project" value="InterPro"/>
</dbReference>
<dbReference type="Gene3D" id="3.90.180.10">
    <property type="entry name" value="Medium-chain alcohol dehydrogenases, catalytic domain"/>
    <property type="match status" value="1"/>
</dbReference>
<dbReference type="STRING" id="183478.A0A364N561"/>
<organism evidence="3 4">
    <name type="scientific">Stemphylium lycopersici</name>
    <name type="common">Tomato gray leaf spot disease fungus</name>
    <name type="synonym">Thyrospora lycopersici</name>
    <dbReference type="NCBI Taxonomy" id="183478"/>
    <lineage>
        <taxon>Eukaryota</taxon>
        <taxon>Fungi</taxon>
        <taxon>Dikarya</taxon>
        <taxon>Ascomycota</taxon>
        <taxon>Pezizomycotina</taxon>
        <taxon>Dothideomycetes</taxon>
        <taxon>Pleosporomycetidae</taxon>
        <taxon>Pleosporales</taxon>
        <taxon>Pleosporineae</taxon>
        <taxon>Pleosporaceae</taxon>
        <taxon>Stemphylium</taxon>
    </lineage>
</organism>
<dbReference type="InterPro" id="IPR013154">
    <property type="entry name" value="ADH-like_N"/>
</dbReference>
<evidence type="ECO:0000256" key="1">
    <source>
        <dbReference type="SAM" id="MobiDB-lite"/>
    </source>
</evidence>